<keyword evidence="5 10" id="KW-0805">Transcription regulation</keyword>
<evidence type="ECO:0000256" key="2">
    <source>
        <dbReference type="ARBA" id="ARBA00009807"/>
    </source>
</evidence>
<dbReference type="Pfam" id="PF21538">
    <property type="entry name" value="Med15_M"/>
    <property type="match status" value="1"/>
</dbReference>
<feature type="compositionally biased region" description="Low complexity" evidence="11">
    <location>
        <begin position="382"/>
        <end position="396"/>
    </location>
</feature>
<dbReference type="InterPro" id="IPR019087">
    <property type="entry name" value="Med15_N"/>
</dbReference>
<evidence type="ECO:0000256" key="4">
    <source>
        <dbReference type="ARBA" id="ARBA00019613"/>
    </source>
</evidence>
<feature type="compositionally biased region" description="Low complexity" evidence="11">
    <location>
        <begin position="574"/>
        <end position="589"/>
    </location>
</feature>
<dbReference type="InterPro" id="IPR036529">
    <property type="entry name" value="KIX_dom_sf"/>
</dbReference>
<feature type="region of interest" description="Disordered" evidence="11">
    <location>
        <begin position="505"/>
        <end position="607"/>
    </location>
</feature>
<dbReference type="InterPro" id="IPR048385">
    <property type="entry name" value="Med15_central"/>
</dbReference>
<evidence type="ECO:0000259" key="14">
    <source>
        <dbReference type="Pfam" id="PF21539"/>
    </source>
</evidence>
<evidence type="ECO:0000256" key="8">
    <source>
        <dbReference type="ARBA" id="ARBA00023242"/>
    </source>
</evidence>
<evidence type="ECO:0000259" key="12">
    <source>
        <dbReference type="Pfam" id="PF09606"/>
    </source>
</evidence>
<name>A0A7R9BL17_9CRUS</name>
<keyword evidence="7 10" id="KW-0804">Transcription</keyword>
<sequence length="824" mass="88723">MAEQDDSWRTPALRQKVLSEIDEVINASGNPAGKSSQDMENHIFQKASSREEYLSFVARVIIHMREMNDRSMSASNPHLAAALNAPNSSGTGDMWNTGGNNPGGQVAGQGVMVGQMSMLQNQLGGGVQNTQGGQSMLQSQLNQPMHRGPMQHPMRMNANPMMNQGPGGVSQLQNQLSQPSQLHARLTQPSQLQSQLQSGMDGSGGMRMQIQTQPQQGPGQMVGSQLQNQLSQPPRGMNVPMGTTQFIGQNVVRGPGAMMPQSGPMRPTRARMPAGMRGVQQMNVMGPRPAGQVPQMQHMPRQQQMKPDSLMGMMGGNVNVSSQPMNMGNTPQPMYATAQGGPRPIMMNATSAGDKASTMGMMPNMSPQSQVSSGMHMQQVNSPMVPSPSLHVVSSPMPQPQRPGYQGSTMQGNVPINAGGPGIIRPSVPEDSPYLEKIRQLSKFVEPLQRMIAKLDDDDTDKMTKMKKLMDILTNPNTQVPMDTLLKCEQVLEKIVFSKGEMIGPSGPGSVPPPLSAATPTSIAGPPSVPTLEPTAGPPSNLPSLGSVPTPGPSQPNSAPPPSSTAGGGPPNAAPNAGVQGPPMDKASSGGAGGPPAVLAPPPNLPNMMTRDQQVLFGPLLETIASTLKSQFFNHTMERTFGQCMEALFGPEIRLPERTTVSFEDTLSDDESEDTVMLGGDECDDFERSDIPDALRREICGKDPEQYSFKRIQDLEFPSGHIVVECHLLDSKAPLVPPILIYVPRNYPEDSPPFCNSELPGYDKSTYLLNVKKDMLDRLKKLPERNTLSHILHVWEMSVRHAASVPMWLSNIHEGSKAKLFGKV</sequence>
<dbReference type="Pfam" id="PF21539">
    <property type="entry name" value="Med15_C"/>
    <property type="match status" value="1"/>
</dbReference>
<dbReference type="PANTHER" id="PTHR31804">
    <property type="entry name" value="MEDIATOR OF RNA POLYMERASE II TRANSCRIPTION SUBUNIT 15"/>
    <property type="match status" value="1"/>
</dbReference>
<evidence type="ECO:0000313" key="16">
    <source>
        <dbReference type="Proteomes" id="UP000678499"/>
    </source>
</evidence>
<dbReference type="InterPro" id="IPR048386">
    <property type="entry name" value="Med15_C"/>
</dbReference>
<evidence type="ECO:0000256" key="9">
    <source>
        <dbReference type="ARBA" id="ARBA00032016"/>
    </source>
</evidence>
<proteinExistence type="inferred from homology"/>
<accession>A0A7R9BL17</accession>
<dbReference type="Proteomes" id="UP000678499">
    <property type="component" value="Unassembled WGS sequence"/>
</dbReference>
<feature type="domain" description="ARC105/Med15 mediator subunit C-terminal" evidence="14">
    <location>
        <begin position="692"/>
        <end position="801"/>
    </location>
</feature>
<feature type="domain" description="ARC105/Med15 mediator subunit central" evidence="13">
    <location>
        <begin position="430"/>
        <end position="527"/>
    </location>
</feature>
<dbReference type="Pfam" id="PF09606">
    <property type="entry name" value="Med15_N"/>
    <property type="match status" value="1"/>
</dbReference>
<dbReference type="GO" id="GO:0006355">
    <property type="term" value="P:regulation of DNA-templated transcription"/>
    <property type="evidence" value="ECO:0007669"/>
    <property type="project" value="InterPro"/>
</dbReference>
<keyword evidence="6 10" id="KW-0010">Activator</keyword>
<dbReference type="AlphaFoldDB" id="A0A7R9BL17"/>
<dbReference type="PANTHER" id="PTHR31804:SF3">
    <property type="entry name" value="MEDIATOR OF RNA POLYMERASE II TRANSCRIPTION SUBUNIT 15"/>
    <property type="match status" value="1"/>
</dbReference>
<comment type="function">
    <text evidence="10">Component of the Mediator complex, a coactivator involved in the regulated transcription of nearly all RNA polymerase II-dependent genes. Mediator functions as a bridge to convey information from gene-specific regulatory proteins to the basal RNA polymerase II transcription machinery. Mediator is recruited to promoters by direct interactions with regulatory proteins and serves as a scaffold for the assembly of a functional preinitiation complex with RNA polymerase II and the general transcription factors.</text>
</comment>
<evidence type="ECO:0000256" key="11">
    <source>
        <dbReference type="SAM" id="MobiDB-lite"/>
    </source>
</evidence>
<evidence type="ECO:0000313" key="15">
    <source>
        <dbReference type="EMBL" id="CAD7277289.1"/>
    </source>
</evidence>
<dbReference type="EMBL" id="OA882896">
    <property type="protein sequence ID" value="CAD7277289.1"/>
    <property type="molecule type" value="Genomic_DNA"/>
</dbReference>
<feature type="compositionally biased region" description="Low complexity" evidence="11">
    <location>
        <begin position="190"/>
        <end position="225"/>
    </location>
</feature>
<feature type="compositionally biased region" description="Pro residues" evidence="11">
    <location>
        <begin position="550"/>
        <end position="563"/>
    </location>
</feature>
<keyword evidence="16" id="KW-1185">Reference proteome</keyword>
<dbReference type="FunFam" id="1.10.246.20:FF:000002">
    <property type="entry name" value="Mediator of RNA polymerase II transcription subunit 15"/>
    <property type="match status" value="1"/>
</dbReference>
<protein>
    <recommendedName>
        <fullName evidence="4 10">Mediator of RNA polymerase II transcription subunit 15</fullName>
    </recommendedName>
    <alternativeName>
        <fullName evidence="9 10">Mediator complex subunit 15</fullName>
    </alternativeName>
</protein>
<dbReference type="EMBL" id="CAJPEX010000859">
    <property type="protein sequence ID" value="CAG0917441.1"/>
    <property type="molecule type" value="Genomic_DNA"/>
</dbReference>
<evidence type="ECO:0000256" key="10">
    <source>
        <dbReference type="RuleBase" id="RU364148"/>
    </source>
</evidence>
<dbReference type="GO" id="GO:0005634">
    <property type="term" value="C:nucleus"/>
    <property type="evidence" value="ECO:0007669"/>
    <property type="project" value="UniProtKB-SubCell"/>
</dbReference>
<dbReference type="GO" id="GO:0003712">
    <property type="term" value="F:transcription coregulator activity"/>
    <property type="evidence" value="ECO:0007669"/>
    <property type="project" value="InterPro"/>
</dbReference>
<comment type="similarity">
    <text evidence="2 10">Belongs to the Mediator complex subunit 15 family.</text>
</comment>
<evidence type="ECO:0000256" key="3">
    <source>
        <dbReference type="ARBA" id="ARBA00011837"/>
    </source>
</evidence>
<feature type="region of interest" description="Disordered" evidence="11">
    <location>
        <begin position="379"/>
        <end position="406"/>
    </location>
</feature>
<dbReference type="OrthoDB" id="10055322at2759"/>
<organism evidence="15">
    <name type="scientific">Notodromas monacha</name>
    <dbReference type="NCBI Taxonomy" id="399045"/>
    <lineage>
        <taxon>Eukaryota</taxon>
        <taxon>Metazoa</taxon>
        <taxon>Ecdysozoa</taxon>
        <taxon>Arthropoda</taxon>
        <taxon>Crustacea</taxon>
        <taxon>Oligostraca</taxon>
        <taxon>Ostracoda</taxon>
        <taxon>Podocopa</taxon>
        <taxon>Podocopida</taxon>
        <taxon>Cypridocopina</taxon>
        <taxon>Cypridoidea</taxon>
        <taxon>Cyprididae</taxon>
        <taxon>Notodromas</taxon>
    </lineage>
</organism>
<evidence type="ECO:0000256" key="6">
    <source>
        <dbReference type="ARBA" id="ARBA00023159"/>
    </source>
</evidence>
<gene>
    <name evidence="10" type="primary">MED15</name>
    <name evidence="15" type="ORF">NMOB1V02_LOCUS5024</name>
</gene>
<dbReference type="Gene3D" id="1.10.246.20">
    <property type="entry name" value="Coactivator CBP, KIX domain"/>
    <property type="match status" value="1"/>
</dbReference>
<feature type="compositionally biased region" description="Low complexity" evidence="11">
    <location>
        <begin position="170"/>
        <end position="182"/>
    </location>
</feature>
<keyword evidence="8 10" id="KW-0539">Nucleus</keyword>
<evidence type="ECO:0000256" key="7">
    <source>
        <dbReference type="ARBA" id="ARBA00023163"/>
    </source>
</evidence>
<comment type="subunit">
    <text evidence="3 10">Component of the Mediator complex.</text>
</comment>
<comment type="subcellular location">
    <subcellularLocation>
        <location evidence="1 10">Nucleus</location>
    </subcellularLocation>
</comment>
<feature type="region of interest" description="Disordered" evidence="11">
    <location>
        <begin position="163"/>
        <end position="235"/>
    </location>
</feature>
<evidence type="ECO:0000259" key="13">
    <source>
        <dbReference type="Pfam" id="PF21538"/>
    </source>
</evidence>
<feature type="domain" description="Mediator of RNA polymerase II transcription subunit 15 N-terminal" evidence="12">
    <location>
        <begin position="4"/>
        <end position="71"/>
    </location>
</feature>
<evidence type="ECO:0000256" key="1">
    <source>
        <dbReference type="ARBA" id="ARBA00004123"/>
    </source>
</evidence>
<reference evidence="15" key="1">
    <citation type="submission" date="2020-11" db="EMBL/GenBank/DDBJ databases">
        <authorList>
            <person name="Tran Van P."/>
        </authorList>
    </citation>
    <scope>NUCLEOTIDE SEQUENCE</scope>
</reference>
<evidence type="ECO:0000256" key="5">
    <source>
        <dbReference type="ARBA" id="ARBA00023015"/>
    </source>
</evidence>